<comment type="caution">
    <text evidence="11">Lacks conserved residue(s) required for the propagation of feature annotation.</text>
</comment>
<organism evidence="12 13">
    <name type="scientific">Robbsia andropogonis</name>
    <dbReference type="NCBI Taxonomy" id="28092"/>
    <lineage>
        <taxon>Bacteria</taxon>
        <taxon>Pseudomonadati</taxon>
        <taxon>Pseudomonadota</taxon>
        <taxon>Betaproteobacteria</taxon>
        <taxon>Burkholderiales</taxon>
        <taxon>Burkholderiaceae</taxon>
        <taxon>Robbsia</taxon>
    </lineage>
</organism>
<keyword evidence="8 11" id="KW-1133">Transmembrane helix</keyword>
<dbReference type="Proteomes" id="UP000033618">
    <property type="component" value="Unassembled WGS sequence"/>
</dbReference>
<dbReference type="GO" id="GO:0009306">
    <property type="term" value="P:protein secretion"/>
    <property type="evidence" value="ECO:0007669"/>
    <property type="project" value="UniProtKB-UniRule"/>
</dbReference>
<reference evidence="12 13" key="1">
    <citation type="submission" date="2015-03" db="EMBL/GenBank/DDBJ databases">
        <title>Draft Genome Sequence of Burkholderia andropogonis type strain ICMP2807, isolated from Sorghum bicolor.</title>
        <authorList>
            <person name="Lopes-Santos L."/>
            <person name="Castro D.B."/>
            <person name="Ottoboni L.M."/>
            <person name="Park D."/>
            <person name="Weirc B.S."/>
            <person name="Destefano S.A."/>
        </authorList>
    </citation>
    <scope>NUCLEOTIDE SEQUENCE [LARGE SCALE GENOMIC DNA]</scope>
    <source>
        <strain evidence="12 13">ICMP2807</strain>
    </source>
</reference>
<dbReference type="PATRIC" id="fig|28092.6.peg.2630"/>
<evidence type="ECO:0000256" key="1">
    <source>
        <dbReference type="ARBA" id="ARBA00004651"/>
    </source>
</evidence>
<evidence type="ECO:0000313" key="13">
    <source>
        <dbReference type="Proteomes" id="UP000033618"/>
    </source>
</evidence>
<dbReference type="GO" id="GO:0043952">
    <property type="term" value="P:protein transport by the Sec complex"/>
    <property type="evidence" value="ECO:0007669"/>
    <property type="project" value="TreeGrafter"/>
</dbReference>
<keyword evidence="6 11" id="KW-0812">Transmembrane</keyword>
<name>A0A0F5K1Z6_9BURK</name>
<evidence type="ECO:0000256" key="10">
    <source>
        <dbReference type="ARBA" id="ARBA00023136"/>
    </source>
</evidence>
<keyword evidence="7 11" id="KW-0653">Protein transport</keyword>
<dbReference type="NCBIfam" id="TIGR00810">
    <property type="entry name" value="secG"/>
    <property type="match status" value="1"/>
</dbReference>
<evidence type="ECO:0000256" key="6">
    <source>
        <dbReference type="ARBA" id="ARBA00022692"/>
    </source>
</evidence>
<evidence type="ECO:0000256" key="8">
    <source>
        <dbReference type="ARBA" id="ARBA00022989"/>
    </source>
</evidence>
<dbReference type="GO" id="GO:0005886">
    <property type="term" value="C:plasma membrane"/>
    <property type="evidence" value="ECO:0007669"/>
    <property type="project" value="UniProtKB-SubCell"/>
</dbReference>
<evidence type="ECO:0000256" key="9">
    <source>
        <dbReference type="ARBA" id="ARBA00023010"/>
    </source>
</evidence>
<dbReference type="PANTHER" id="PTHR34182:SF1">
    <property type="entry name" value="PROTEIN-EXPORT MEMBRANE PROTEIN SECG"/>
    <property type="match status" value="1"/>
</dbReference>
<dbReference type="STRING" id="28092.WM40_11195"/>
<keyword evidence="13" id="KW-1185">Reference proteome</keyword>
<keyword evidence="5 11" id="KW-1003">Cell membrane</keyword>
<sequence length="126" mass="12135">MVLLKSLIIVIQVLSALGVIGLVLVQHGKGADMGAAFGSGSSGSLFGASGSSNFLSRTTGVLAALFFICTLALTYMGSANREVASVGVMGAAPAPVTSVQAGSAPAAASAAGVAPSSTVPGQDVPK</sequence>
<dbReference type="EMBL" id="LAQU01000009">
    <property type="protein sequence ID" value="KKB63557.1"/>
    <property type="molecule type" value="Genomic_DNA"/>
</dbReference>
<evidence type="ECO:0000313" key="12">
    <source>
        <dbReference type="EMBL" id="KKB63557.1"/>
    </source>
</evidence>
<protein>
    <recommendedName>
        <fullName evidence="3 11">Protein-export membrane protein SecG</fullName>
    </recommendedName>
</protein>
<dbReference type="OrthoDB" id="8566211at2"/>
<dbReference type="InterPro" id="IPR004692">
    <property type="entry name" value="SecG"/>
</dbReference>
<keyword evidence="9 11" id="KW-0811">Translocation</keyword>
<feature type="transmembrane region" description="Helical" evidence="11">
    <location>
        <begin position="54"/>
        <end position="75"/>
    </location>
</feature>
<evidence type="ECO:0000256" key="5">
    <source>
        <dbReference type="ARBA" id="ARBA00022475"/>
    </source>
</evidence>
<evidence type="ECO:0000256" key="7">
    <source>
        <dbReference type="ARBA" id="ARBA00022927"/>
    </source>
</evidence>
<comment type="caution">
    <text evidence="12">The sequence shown here is derived from an EMBL/GenBank/DDBJ whole genome shotgun (WGS) entry which is preliminary data.</text>
</comment>
<evidence type="ECO:0000256" key="4">
    <source>
        <dbReference type="ARBA" id="ARBA00022448"/>
    </source>
</evidence>
<keyword evidence="10 11" id="KW-0472">Membrane</keyword>
<keyword evidence="4 11" id="KW-0813">Transport</keyword>
<dbReference type="GO" id="GO:0065002">
    <property type="term" value="P:intracellular protein transmembrane transport"/>
    <property type="evidence" value="ECO:0007669"/>
    <property type="project" value="TreeGrafter"/>
</dbReference>
<comment type="similarity">
    <text evidence="2 11">Belongs to the SecG family.</text>
</comment>
<dbReference type="PANTHER" id="PTHR34182">
    <property type="entry name" value="PROTEIN-EXPORT MEMBRANE PROTEIN SECG"/>
    <property type="match status" value="1"/>
</dbReference>
<evidence type="ECO:0000256" key="11">
    <source>
        <dbReference type="RuleBase" id="RU365087"/>
    </source>
</evidence>
<comment type="function">
    <text evidence="11">Involved in protein export. Participates in an early event of protein translocation.</text>
</comment>
<accession>A0A0F5K1Z6</accession>
<dbReference type="PRINTS" id="PR01651">
    <property type="entry name" value="SECGEXPORT"/>
</dbReference>
<evidence type="ECO:0000256" key="3">
    <source>
        <dbReference type="ARBA" id="ARBA00017876"/>
    </source>
</evidence>
<dbReference type="AlphaFoldDB" id="A0A0F5K1Z6"/>
<gene>
    <name evidence="12" type="ORF">WM40_11195</name>
</gene>
<dbReference type="GO" id="GO:0015450">
    <property type="term" value="F:protein-transporting ATPase activity"/>
    <property type="evidence" value="ECO:0007669"/>
    <property type="project" value="UniProtKB-UniRule"/>
</dbReference>
<dbReference type="RefSeq" id="WP_046152881.1">
    <property type="nucleotide sequence ID" value="NZ_CADFGU010000001.1"/>
</dbReference>
<proteinExistence type="inferred from homology"/>
<evidence type="ECO:0000256" key="2">
    <source>
        <dbReference type="ARBA" id="ARBA00008445"/>
    </source>
</evidence>
<dbReference type="Pfam" id="PF03840">
    <property type="entry name" value="SecG"/>
    <property type="match status" value="1"/>
</dbReference>
<comment type="subcellular location">
    <subcellularLocation>
        <location evidence="1 11">Cell membrane</location>
        <topology evidence="1 11">Multi-pass membrane protein</topology>
    </subcellularLocation>
</comment>